<reference evidence="1" key="1">
    <citation type="journal article" date="2015" name="Nature">
        <title>Complex archaea that bridge the gap between prokaryotes and eukaryotes.</title>
        <authorList>
            <person name="Spang A."/>
            <person name="Saw J.H."/>
            <person name="Jorgensen S.L."/>
            <person name="Zaremba-Niedzwiedzka K."/>
            <person name="Martijn J."/>
            <person name="Lind A.E."/>
            <person name="van Eijk R."/>
            <person name="Schleper C."/>
            <person name="Guy L."/>
            <person name="Ettema T.J."/>
        </authorList>
    </citation>
    <scope>NUCLEOTIDE SEQUENCE</scope>
</reference>
<dbReference type="AlphaFoldDB" id="A0A0F9LI18"/>
<name>A0A0F9LI18_9ZZZZ</name>
<accession>A0A0F9LI18</accession>
<proteinExistence type="predicted"/>
<protein>
    <submittedName>
        <fullName evidence="1">Uncharacterized protein</fullName>
    </submittedName>
</protein>
<organism evidence="1">
    <name type="scientific">marine sediment metagenome</name>
    <dbReference type="NCBI Taxonomy" id="412755"/>
    <lineage>
        <taxon>unclassified sequences</taxon>
        <taxon>metagenomes</taxon>
        <taxon>ecological metagenomes</taxon>
    </lineage>
</organism>
<sequence>MRFKCEGCDYHCIVELAPVRPYHIKYCIIDGTEETWKPTKEVRKETKEIGKETSINEKLDSILQAILLGIDTGLERMESALAILLDRVKDK</sequence>
<dbReference type="EMBL" id="LAZR01010990">
    <property type="protein sequence ID" value="KKM63980.1"/>
    <property type="molecule type" value="Genomic_DNA"/>
</dbReference>
<gene>
    <name evidence="1" type="ORF">LCGC14_1506020</name>
</gene>
<comment type="caution">
    <text evidence="1">The sequence shown here is derived from an EMBL/GenBank/DDBJ whole genome shotgun (WGS) entry which is preliminary data.</text>
</comment>
<evidence type="ECO:0000313" key="1">
    <source>
        <dbReference type="EMBL" id="KKM63980.1"/>
    </source>
</evidence>